<evidence type="ECO:0000313" key="3">
    <source>
        <dbReference type="Proteomes" id="UP001066276"/>
    </source>
</evidence>
<organism evidence="2 3">
    <name type="scientific">Pleurodeles waltl</name>
    <name type="common">Iberian ribbed newt</name>
    <dbReference type="NCBI Taxonomy" id="8319"/>
    <lineage>
        <taxon>Eukaryota</taxon>
        <taxon>Metazoa</taxon>
        <taxon>Chordata</taxon>
        <taxon>Craniata</taxon>
        <taxon>Vertebrata</taxon>
        <taxon>Euteleostomi</taxon>
        <taxon>Amphibia</taxon>
        <taxon>Batrachia</taxon>
        <taxon>Caudata</taxon>
        <taxon>Salamandroidea</taxon>
        <taxon>Salamandridae</taxon>
        <taxon>Pleurodelinae</taxon>
        <taxon>Pleurodeles</taxon>
    </lineage>
</organism>
<proteinExistence type="predicted"/>
<evidence type="ECO:0000313" key="2">
    <source>
        <dbReference type="EMBL" id="KAJ1164755.1"/>
    </source>
</evidence>
<dbReference type="EMBL" id="JANPWB010000008">
    <property type="protein sequence ID" value="KAJ1164755.1"/>
    <property type="molecule type" value="Genomic_DNA"/>
</dbReference>
<evidence type="ECO:0000256" key="1">
    <source>
        <dbReference type="SAM" id="MobiDB-lite"/>
    </source>
</evidence>
<sequence>MHCNFGHITDEMIFDQIIVHVRSKRIQEQLWVMGDPKLQDVINTAKALEQSEKWIKTVQDTEKCKNSEFDVVAVVGQNVQSNVTGAKSTSSNKKEDRNGRN</sequence>
<gene>
    <name evidence="2" type="ORF">NDU88_005189</name>
</gene>
<name>A0AAV7SKX7_PLEWA</name>
<feature type="compositionally biased region" description="Basic and acidic residues" evidence="1">
    <location>
        <begin position="92"/>
        <end position="101"/>
    </location>
</feature>
<dbReference type="Proteomes" id="UP001066276">
    <property type="component" value="Chromosome 4_2"/>
</dbReference>
<comment type="caution">
    <text evidence="2">The sequence shown here is derived from an EMBL/GenBank/DDBJ whole genome shotgun (WGS) entry which is preliminary data.</text>
</comment>
<dbReference type="AlphaFoldDB" id="A0AAV7SKX7"/>
<keyword evidence="3" id="KW-1185">Reference proteome</keyword>
<protein>
    <submittedName>
        <fullName evidence="2">Uncharacterized protein</fullName>
    </submittedName>
</protein>
<reference evidence="2" key="1">
    <citation type="journal article" date="2022" name="bioRxiv">
        <title>Sequencing and chromosome-scale assembly of the giantPleurodeles waltlgenome.</title>
        <authorList>
            <person name="Brown T."/>
            <person name="Elewa A."/>
            <person name="Iarovenko S."/>
            <person name="Subramanian E."/>
            <person name="Araus A.J."/>
            <person name="Petzold A."/>
            <person name="Susuki M."/>
            <person name="Suzuki K.-i.T."/>
            <person name="Hayashi T."/>
            <person name="Toyoda A."/>
            <person name="Oliveira C."/>
            <person name="Osipova E."/>
            <person name="Leigh N.D."/>
            <person name="Simon A."/>
            <person name="Yun M.H."/>
        </authorList>
    </citation>
    <scope>NUCLEOTIDE SEQUENCE</scope>
    <source>
        <strain evidence="2">20211129_DDA</strain>
        <tissue evidence="2">Liver</tissue>
    </source>
</reference>
<feature type="region of interest" description="Disordered" evidence="1">
    <location>
        <begin position="82"/>
        <end position="101"/>
    </location>
</feature>
<accession>A0AAV7SKX7</accession>
<feature type="compositionally biased region" description="Polar residues" evidence="1">
    <location>
        <begin position="82"/>
        <end position="91"/>
    </location>
</feature>